<gene>
    <name evidence="7" type="ordered locus">Acid_5024</name>
</gene>
<dbReference type="PANTHER" id="PTHR43289:SF6">
    <property type="entry name" value="SERINE_THREONINE-PROTEIN KINASE NEKL-3"/>
    <property type="match status" value="1"/>
</dbReference>
<dbReference type="EMBL" id="CP000473">
    <property type="protein sequence ID" value="ABJ85980.1"/>
    <property type="molecule type" value="Genomic_DNA"/>
</dbReference>
<dbReference type="InterPro" id="IPR000719">
    <property type="entry name" value="Prot_kinase_dom"/>
</dbReference>
<evidence type="ECO:0000256" key="4">
    <source>
        <dbReference type="ARBA" id="ARBA00022840"/>
    </source>
</evidence>
<protein>
    <submittedName>
        <fullName evidence="7">Serine/threonine protein kinase</fullName>
    </submittedName>
</protein>
<evidence type="ECO:0000259" key="6">
    <source>
        <dbReference type="PROSITE" id="PS50011"/>
    </source>
</evidence>
<dbReference type="eggNOG" id="COG0823">
    <property type="taxonomic scope" value="Bacteria"/>
</dbReference>
<keyword evidence="7" id="KW-0723">Serine/threonine-protein kinase</keyword>
<keyword evidence="3 7" id="KW-0418">Kinase</keyword>
<dbReference type="PROSITE" id="PS50011">
    <property type="entry name" value="PROTEIN_KINASE_DOM"/>
    <property type="match status" value="1"/>
</dbReference>
<organism evidence="7">
    <name type="scientific">Solibacter usitatus (strain Ellin6076)</name>
    <dbReference type="NCBI Taxonomy" id="234267"/>
    <lineage>
        <taxon>Bacteria</taxon>
        <taxon>Pseudomonadati</taxon>
        <taxon>Acidobacteriota</taxon>
        <taxon>Terriglobia</taxon>
        <taxon>Bryobacterales</taxon>
        <taxon>Solibacteraceae</taxon>
        <taxon>Candidatus Solibacter</taxon>
    </lineage>
</organism>
<sequence>MPLTAGTKLGPYEIVGSLGAGGMGEVYRARDSRLGREVAIKVLHGETGLTGEGRRRFEQEARSASSLNHPNILTIYDFGQEGELPYIVSELVAGESLRNLMSKGTLPLRTLLDIAVQIADGLAAAHAAGITHRDLKPENILISAGRAKIVDFGLAKATAQPSEEGTTQTLFDALTSPGSIVGTIAYMSPEQAQGQPLDFRSDQFSFGTMLYEMVSGTRPFDCGDRIATLSAIVKEEPAALTGAQSPPPLRWIIQRCLAKEPSRRFASTAGLHEQLRDLRDHLPELSGTSAALSAAPSAAAPVPTKRQPLLAALSAAAALAAGFLLATISISKGARPQPYIYTPFATDAVDESQPAWSPDAQALAYVATVDDTPQVFTRSLKSPLAVQLTHSQRASISPFWSPDGSRVYYWSQGSLWSVGAAGGAPQLVIQDVATPRGPAAAISPDGKTFAFFRHDGPQFAVFLQSGTEKAVAYKRRPFPGSFRFFDGVSFSADGENLLVTVIETIDVKRGVEAWILPLPDGAPRKLAAPWPPAARPRTMVWAPDGRRSILSMEPAPGSWAHLYAIDTVTAALQPLTGGTGEEREPAVSPDGRRIAFTSGAEDTDLIEIALDGTKTKTLLATSRPEYSGAWSPSGLQYVYVTSAPDGPAIWMRSLAEGWARPFEEGSAEGYLDLSQPRYSPDGQRIAYVRTGARHAVYVSSTAGGPAVPLERESADQHTPAWSPDGNWIAYTRFVGQNWEITKAPSGGGGQPVRLGIGGDSSGWMEWSPTGAWIGVRDASGLQLVSPEGGAARHVHGPCAAFAFSKDGNTLLVVRRSKDQHWELASLGVADGVERKSVTLNLPRSRNIRDISLHPDGTRFMASVGVTSRDIWILDGFDGSR</sequence>
<dbReference type="Pfam" id="PF00069">
    <property type="entry name" value="Pkinase"/>
    <property type="match status" value="1"/>
</dbReference>
<dbReference type="STRING" id="234267.Acid_5024"/>
<dbReference type="InParanoid" id="Q01WI5"/>
<dbReference type="InterPro" id="IPR011042">
    <property type="entry name" value="6-blade_b-propeller_TolB-like"/>
</dbReference>
<dbReference type="GO" id="GO:0004674">
    <property type="term" value="F:protein serine/threonine kinase activity"/>
    <property type="evidence" value="ECO:0007669"/>
    <property type="project" value="UniProtKB-KW"/>
</dbReference>
<evidence type="ECO:0000256" key="3">
    <source>
        <dbReference type="ARBA" id="ARBA00022777"/>
    </source>
</evidence>
<reference evidence="7" key="1">
    <citation type="submission" date="2006-10" db="EMBL/GenBank/DDBJ databases">
        <title>Complete sequence of Solibacter usitatus Ellin6076.</title>
        <authorList>
            <consortium name="US DOE Joint Genome Institute"/>
            <person name="Copeland A."/>
            <person name="Lucas S."/>
            <person name="Lapidus A."/>
            <person name="Barry K."/>
            <person name="Detter J.C."/>
            <person name="Glavina del Rio T."/>
            <person name="Hammon N."/>
            <person name="Israni S."/>
            <person name="Dalin E."/>
            <person name="Tice H."/>
            <person name="Pitluck S."/>
            <person name="Thompson L.S."/>
            <person name="Brettin T."/>
            <person name="Bruce D."/>
            <person name="Han C."/>
            <person name="Tapia R."/>
            <person name="Gilna P."/>
            <person name="Schmutz J."/>
            <person name="Larimer F."/>
            <person name="Land M."/>
            <person name="Hauser L."/>
            <person name="Kyrpides N."/>
            <person name="Mikhailova N."/>
            <person name="Janssen P.H."/>
            <person name="Kuske C.R."/>
            <person name="Richardson P."/>
        </authorList>
    </citation>
    <scope>NUCLEOTIDE SEQUENCE</scope>
    <source>
        <strain evidence="7">Ellin6076</strain>
    </source>
</reference>
<dbReference type="Gene3D" id="1.10.510.10">
    <property type="entry name" value="Transferase(Phosphotransferase) domain 1"/>
    <property type="match status" value="1"/>
</dbReference>
<feature type="domain" description="Protein kinase" evidence="6">
    <location>
        <begin position="12"/>
        <end position="275"/>
    </location>
</feature>
<evidence type="ECO:0000313" key="7">
    <source>
        <dbReference type="EMBL" id="ABJ85980.1"/>
    </source>
</evidence>
<dbReference type="Gene3D" id="2.120.10.30">
    <property type="entry name" value="TolB, C-terminal domain"/>
    <property type="match status" value="2"/>
</dbReference>
<dbReference type="InterPro" id="IPR008271">
    <property type="entry name" value="Ser/Thr_kinase_AS"/>
</dbReference>
<dbReference type="PROSITE" id="PS00108">
    <property type="entry name" value="PROTEIN_KINASE_ST"/>
    <property type="match status" value="1"/>
</dbReference>
<dbReference type="InterPro" id="IPR011659">
    <property type="entry name" value="WD40"/>
</dbReference>
<feature type="binding site" evidence="5">
    <location>
        <position position="41"/>
    </location>
    <ligand>
        <name>ATP</name>
        <dbReference type="ChEBI" id="CHEBI:30616"/>
    </ligand>
</feature>
<dbReference type="KEGG" id="sus:Acid_5024"/>
<keyword evidence="4 5" id="KW-0067">ATP-binding</keyword>
<evidence type="ECO:0000256" key="5">
    <source>
        <dbReference type="PROSITE-ProRule" id="PRU10141"/>
    </source>
</evidence>
<dbReference type="Gene3D" id="3.30.200.20">
    <property type="entry name" value="Phosphorylase Kinase, domain 1"/>
    <property type="match status" value="1"/>
</dbReference>
<dbReference type="eggNOG" id="COG0515">
    <property type="taxonomic scope" value="Bacteria"/>
</dbReference>
<dbReference type="Gene3D" id="2.120.10.60">
    <property type="entry name" value="Tricorn protease N-terminal domain"/>
    <property type="match status" value="1"/>
</dbReference>
<dbReference type="SUPFAM" id="SSF56112">
    <property type="entry name" value="Protein kinase-like (PK-like)"/>
    <property type="match status" value="1"/>
</dbReference>
<dbReference type="Pfam" id="PF07676">
    <property type="entry name" value="PD40"/>
    <property type="match status" value="4"/>
</dbReference>
<proteinExistence type="predicted"/>
<dbReference type="AlphaFoldDB" id="Q01WI5"/>
<dbReference type="GO" id="GO:0005524">
    <property type="term" value="F:ATP binding"/>
    <property type="evidence" value="ECO:0007669"/>
    <property type="project" value="UniProtKB-UniRule"/>
</dbReference>
<name>Q01WI5_SOLUE</name>
<dbReference type="PROSITE" id="PS00107">
    <property type="entry name" value="PROTEIN_KINASE_ATP"/>
    <property type="match status" value="1"/>
</dbReference>
<evidence type="ECO:0000256" key="1">
    <source>
        <dbReference type="ARBA" id="ARBA00022679"/>
    </source>
</evidence>
<dbReference type="SUPFAM" id="SSF82171">
    <property type="entry name" value="DPP6 N-terminal domain-like"/>
    <property type="match status" value="1"/>
</dbReference>
<dbReference type="PANTHER" id="PTHR43289">
    <property type="entry name" value="MITOGEN-ACTIVATED PROTEIN KINASE KINASE KINASE 20-RELATED"/>
    <property type="match status" value="1"/>
</dbReference>
<dbReference type="InterPro" id="IPR017441">
    <property type="entry name" value="Protein_kinase_ATP_BS"/>
</dbReference>
<dbReference type="HOGENOM" id="CLU_012906_0_0_0"/>
<keyword evidence="2 5" id="KW-0547">Nucleotide-binding</keyword>
<accession>Q01WI5</accession>
<dbReference type="InterPro" id="IPR011009">
    <property type="entry name" value="Kinase-like_dom_sf"/>
</dbReference>
<dbReference type="SUPFAM" id="SSF69322">
    <property type="entry name" value="Tricorn protease domain 2"/>
    <property type="match status" value="1"/>
</dbReference>
<keyword evidence="1" id="KW-0808">Transferase</keyword>
<dbReference type="SMART" id="SM00220">
    <property type="entry name" value="S_TKc"/>
    <property type="match status" value="1"/>
</dbReference>
<dbReference type="CDD" id="cd14014">
    <property type="entry name" value="STKc_PknB_like"/>
    <property type="match status" value="1"/>
</dbReference>
<evidence type="ECO:0000256" key="2">
    <source>
        <dbReference type="ARBA" id="ARBA00022741"/>
    </source>
</evidence>